<feature type="transmembrane region" description="Helical" evidence="1">
    <location>
        <begin position="53"/>
        <end position="70"/>
    </location>
</feature>
<keyword evidence="1" id="KW-0812">Transmembrane</keyword>
<protein>
    <submittedName>
        <fullName evidence="2">Uncharacterized protein</fullName>
    </submittedName>
</protein>
<reference evidence="2 3" key="1">
    <citation type="submission" date="2017-08" db="EMBL/GenBank/DDBJ databases">
        <authorList>
            <person name="de Groot N.N."/>
        </authorList>
    </citation>
    <scope>NUCLEOTIDE SEQUENCE [LARGE SCALE GENOMIC DNA]</scope>
    <source>
        <strain evidence="2 3">Nm15</strain>
    </source>
</reference>
<evidence type="ECO:0000313" key="3">
    <source>
        <dbReference type="Proteomes" id="UP000242498"/>
    </source>
</evidence>
<evidence type="ECO:0000313" key="2">
    <source>
        <dbReference type="EMBL" id="SNX59083.1"/>
    </source>
</evidence>
<keyword evidence="1" id="KW-1133">Transmembrane helix</keyword>
<dbReference type="AlphaFoldDB" id="A0A285BW66"/>
<feature type="transmembrane region" description="Helical" evidence="1">
    <location>
        <begin position="82"/>
        <end position="101"/>
    </location>
</feature>
<sequence>MREFRSLLIFLSAAIFSNFDHNSSRRINRGIAIVLLVKSESRLFFIYEHVSLKRQVFLKFSYIFFVIYMLSKYKIIFFSSTLFFFTFVTFFPGTSYPGYIYPLLDRVSF</sequence>
<dbReference type="EMBL" id="LT907782">
    <property type="protein sequence ID" value="SNX59083.1"/>
    <property type="molecule type" value="Genomic_DNA"/>
</dbReference>
<keyword evidence="1" id="KW-0472">Membrane</keyword>
<name>A0A285BW66_9PROT</name>
<proteinExistence type="predicted"/>
<accession>A0A285BW66</accession>
<gene>
    <name evidence="2" type="ORF">SAMN06296273_0526</name>
</gene>
<organism evidence="2 3">
    <name type="scientific">Nitrosomonas ureae</name>
    <dbReference type="NCBI Taxonomy" id="44577"/>
    <lineage>
        <taxon>Bacteria</taxon>
        <taxon>Pseudomonadati</taxon>
        <taxon>Pseudomonadota</taxon>
        <taxon>Betaproteobacteria</taxon>
        <taxon>Nitrosomonadales</taxon>
        <taxon>Nitrosomonadaceae</taxon>
        <taxon>Nitrosomonas</taxon>
    </lineage>
</organism>
<evidence type="ECO:0000256" key="1">
    <source>
        <dbReference type="SAM" id="Phobius"/>
    </source>
</evidence>
<dbReference type="Proteomes" id="UP000242498">
    <property type="component" value="Chromosome I"/>
</dbReference>